<gene>
    <name evidence="2" type="ORF">BDW59DRAFT_158273</name>
</gene>
<protein>
    <submittedName>
        <fullName evidence="2">Uncharacterized protein</fullName>
    </submittedName>
</protein>
<dbReference type="Proteomes" id="UP001610335">
    <property type="component" value="Unassembled WGS sequence"/>
</dbReference>
<keyword evidence="3" id="KW-1185">Reference proteome</keyword>
<comment type="caution">
    <text evidence="2">The sequence shown here is derived from an EMBL/GenBank/DDBJ whole genome shotgun (WGS) entry which is preliminary data.</text>
</comment>
<dbReference type="InterPro" id="IPR012985">
    <property type="entry name" value="Peptidase_S64_Ssy5"/>
</dbReference>
<dbReference type="EMBL" id="JBFXLS010000011">
    <property type="protein sequence ID" value="KAL2830833.1"/>
    <property type="molecule type" value="Genomic_DNA"/>
</dbReference>
<dbReference type="Pfam" id="PF08192">
    <property type="entry name" value="Peptidase_S64"/>
    <property type="match status" value="1"/>
</dbReference>
<evidence type="ECO:0000313" key="3">
    <source>
        <dbReference type="Proteomes" id="UP001610335"/>
    </source>
</evidence>
<dbReference type="SUPFAM" id="SSF50494">
    <property type="entry name" value="Trypsin-like serine proteases"/>
    <property type="match status" value="1"/>
</dbReference>
<feature type="region of interest" description="Disordered" evidence="1">
    <location>
        <begin position="24"/>
        <end position="62"/>
    </location>
</feature>
<sequence length="616" mass="68284">MAALIANPLIVPVLPTELSYASPGIQDPTSLFGPRTPSIRSRRSDGSSSDETPVPTADGFLETDLRAGGPQLCESPCETLRKIPRSHTNYTLLQGPGSYQLLTQLGDICHGENVRYSDMIFCGRRSVYEPNDDPIVTLLVTAGRCEAQSSWISLTRMLSNHLRGRGLQRVSVEIMDPKLMQRPKIHPCLPSDPIFPIWTQVATDIFNGINRAGVFTVGCFRIGSDYDRHQCPPTVLLGVDRKVKRDWKQLREVVITILDRHNLHAVAVTIRKDNKIISDGDPDDTGAKVQETRSVYNSQGTLGGWVDVMNPQSGDWLSFAITCSHCCFPAENELSVEDCKVIREWKQCGVHVGDAHKARLLPIDSPSFCDMNKGVESIAAEIERLKSDSVYRQVEELKAKDEIVLPHLERSWEYISKSIIQQQNEHHDMRDFFNSNTYRLGTVFAASGLREAKSTDNPKKLSIRDWALVQPATPRSAGNNMVMLSPFQNPRGLSQLHGFHTGLPNIDEKLFKIGCATGYTHGVYGNLKSCLIVTKLSDGKKVDIETFEHVVIQPGHTVVKEGDSGSLIFASNGLVLGMIFGGSGNNDLGYFTPTRDLLVDIKYVTGAKDIRLRCVE</sequence>
<dbReference type="InterPro" id="IPR009003">
    <property type="entry name" value="Peptidase_S1_PA"/>
</dbReference>
<name>A0ABR4IVH4_9EURO</name>
<accession>A0ABR4IVH4</accession>
<evidence type="ECO:0000313" key="2">
    <source>
        <dbReference type="EMBL" id="KAL2830833.1"/>
    </source>
</evidence>
<evidence type="ECO:0000256" key="1">
    <source>
        <dbReference type="SAM" id="MobiDB-lite"/>
    </source>
</evidence>
<reference evidence="2 3" key="1">
    <citation type="submission" date="2024-07" db="EMBL/GenBank/DDBJ databases">
        <title>Section-level genome sequencing and comparative genomics of Aspergillus sections Usti and Cavernicolus.</title>
        <authorList>
            <consortium name="Lawrence Berkeley National Laboratory"/>
            <person name="Nybo J.L."/>
            <person name="Vesth T.C."/>
            <person name="Theobald S."/>
            <person name="Frisvad J.C."/>
            <person name="Larsen T.O."/>
            <person name="Kjaerboelling I."/>
            <person name="Rothschild-Mancinelli K."/>
            <person name="Lyhne E.K."/>
            <person name="Kogle M.E."/>
            <person name="Barry K."/>
            <person name="Clum A."/>
            <person name="Na H."/>
            <person name="Ledsgaard L."/>
            <person name="Lin J."/>
            <person name="Lipzen A."/>
            <person name="Kuo A."/>
            <person name="Riley R."/>
            <person name="Mondo S."/>
            <person name="LaButti K."/>
            <person name="Haridas S."/>
            <person name="Pangalinan J."/>
            <person name="Salamov A.A."/>
            <person name="Simmons B.A."/>
            <person name="Magnuson J.K."/>
            <person name="Chen J."/>
            <person name="Drula E."/>
            <person name="Henrissat B."/>
            <person name="Wiebenga A."/>
            <person name="Lubbers R.J."/>
            <person name="Gomes A.C."/>
            <person name="Makela M.R."/>
            <person name="Stajich J."/>
            <person name="Grigoriev I.V."/>
            <person name="Mortensen U.H."/>
            <person name="De vries R.P."/>
            <person name="Baker S.E."/>
            <person name="Andersen M.R."/>
        </authorList>
    </citation>
    <scope>NUCLEOTIDE SEQUENCE [LARGE SCALE GENOMIC DNA]</scope>
    <source>
        <strain evidence="2 3">CBS 600.67</strain>
    </source>
</reference>
<organism evidence="2 3">
    <name type="scientific">Aspergillus cavernicola</name>
    <dbReference type="NCBI Taxonomy" id="176166"/>
    <lineage>
        <taxon>Eukaryota</taxon>
        <taxon>Fungi</taxon>
        <taxon>Dikarya</taxon>
        <taxon>Ascomycota</taxon>
        <taxon>Pezizomycotina</taxon>
        <taxon>Eurotiomycetes</taxon>
        <taxon>Eurotiomycetidae</taxon>
        <taxon>Eurotiales</taxon>
        <taxon>Aspergillaceae</taxon>
        <taxon>Aspergillus</taxon>
        <taxon>Aspergillus subgen. Nidulantes</taxon>
    </lineage>
</organism>
<proteinExistence type="predicted"/>